<comment type="subcellular location">
    <subcellularLocation>
        <location evidence="2">Membrane</location>
        <topology evidence="2">Multi-pass membrane protein</topology>
    </subcellularLocation>
</comment>
<evidence type="ECO:0000256" key="4">
    <source>
        <dbReference type="ARBA" id="ARBA00022617"/>
    </source>
</evidence>
<evidence type="ECO:0000256" key="1">
    <source>
        <dbReference type="ARBA" id="ARBA00001970"/>
    </source>
</evidence>
<feature type="transmembrane region" description="Helical" evidence="11">
    <location>
        <begin position="170"/>
        <end position="189"/>
    </location>
</feature>
<evidence type="ECO:0000313" key="15">
    <source>
        <dbReference type="WormBase" id="F39G3.4"/>
    </source>
</evidence>
<evidence type="ECO:0000256" key="6">
    <source>
        <dbReference type="ARBA" id="ARBA00022723"/>
    </source>
</evidence>
<dbReference type="GO" id="GO:0046872">
    <property type="term" value="F:metal ion binding"/>
    <property type="evidence" value="ECO:0007669"/>
    <property type="project" value="UniProtKB-KW"/>
</dbReference>
<evidence type="ECO:0000259" key="12">
    <source>
        <dbReference type="PROSITE" id="PS50939"/>
    </source>
</evidence>
<keyword evidence="4" id="KW-0349">Heme</keyword>
<dbReference type="AlphaFoldDB" id="O16272"/>
<dbReference type="PROSITE" id="PS50939">
    <property type="entry name" value="CYTOCHROME_B561"/>
    <property type="match status" value="1"/>
</dbReference>
<dbReference type="PANTHER" id="PTHR10106:SF50">
    <property type="entry name" value="CYTOCHROME B561 DOMAIN-CONTAINING PROTEIN"/>
    <property type="match status" value="1"/>
</dbReference>
<dbReference type="Reactome" id="R-CEL-917937">
    <property type="pathway name" value="Iron uptake and transport"/>
</dbReference>
<keyword evidence="9" id="KW-0408">Iron</keyword>
<evidence type="ECO:0000256" key="5">
    <source>
        <dbReference type="ARBA" id="ARBA00022692"/>
    </source>
</evidence>
<gene>
    <name evidence="13" type="ORF">CELE_F39G3.4</name>
    <name evidence="13 15" type="ORF">F39G3.4</name>
</gene>
<dbReference type="CDD" id="cd08554">
    <property type="entry name" value="Cyt_b561"/>
    <property type="match status" value="1"/>
</dbReference>
<evidence type="ECO:0000256" key="9">
    <source>
        <dbReference type="ARBA" id="ARBA00023004"/>
    </source>
</evidence>
<keyword evidence="7" id="KW-0249">Electron transport</keyword>
<dbReference type="PANTHER" id="PTHR10106">
    <property type="entry name" value="CYTOCHROME B561-RELATED"/>
    <property type="match status" value="1"/>
</dbReference>
<reference evidence="13 14" key="1">
    <citation type="journal article" date="1998" name="Science">
        <title>Genome sequence of the nematode C. elegans: a platform for investigating biology.</title>
        <authorList>
            <consortium name="The C. elegans sequencing consortium"/>
            <person name="Sulson J.E."/>
            <person name="Waterston R."/>
        </authorList>
    </citation>
    <scope>NUCLEOTIDE SEQUENCE [LARGE SCALE GENOMIC DNA]</scope>
    <source>
        <strain evidence="13 14">Bristol N2</strain>
    </source>
</reference>
<keyword evidence="14" id="KW-1185">Reference proteome</keyword>
<dbReference type="STRING" id="6239.F39G3.4.1"/>
<dbReference type="SMR" id="O16272"/>
<evidence type="ECO:0000256" key="2">
    <source>
        <dbReference type="ARBA" id="ARBA00004141"/>
    </source>
</evidence>
<sequence length="244" mass="27451">MSSLGYFEFAASVTHLVGFITVCLNGYFFNTFYNGIGWPFELKVGSTDARGLVEMRGKQLHGFLMFLGFIYLQGEALLSYRVYRFTTNRVSILIHTFLHIASIVLAVGALFSIILTIKYTGASHFSNIHSYLGVCLLLVYSGQLSFGFCTYLFKCTPKDYQSRLMPVHRAVGISCMVVACVQCCLGYNQMVSGKLSCFKDLSCANRIEYVGSLSMIFNIIYTIMVVSVVIPKPWRREKETIKIN</sequence>
<dbReference type="Bgee" id="WBGene00018209">
    <property type="expression patterns" value="Expressed in adult organism"/>
</dbReference>
<feature type="domain" description="Cytochrome b561" evidence="12">
    <location>
        <begin position="13"/>
        <end position="226"/>
    </location>
</feature>
<keyword evidence="8 11" id="KW-1133">Transmembrane helix</keyword>
<feature type="transmembrane region" description="Helical" evidence="11">
    <location>
        <begin position="60"/>
        <end position="80"/>
    </location>
</feature>
<evidence type="ECO:0000256" key="3">
    <source>
        <dbReference type="ARBA" id="ARBA00022448"/>
    </source>
</evidence>
<evidence type="ECO:0000313" key="14">
    <source>
        <dbReference type="Proteomes" id="UP000001940"/>
    </source>
</evidence>
<dbReference type="EMBL" id="BX284605">
    <property type="protein sequence ID" value="CCD65243.2"/>
    <property type="molecule type" value="Genomic_DNA"/>
</dbReference>
<dbReference type="InterPro" id="IPR043205">
    <property type="entry name" value="CYB561/CYBRD1-like"/>
</dbReference>
<evidence type="ECO:0000256" key="11">
    <source>
        <dbReference type="SAM" id="Phobius"/>
    </source>
</evidence>
<dbReference type="Pfam" id="PF03188">
    <property type="entry name" value="Cytochrom_B561"/>
    <property type="match status" value="1"/>
</dbReference>
<proteinExistence type="predicted"/>
<dbReference type="PaxDb" id="6239-F39G3.4"/>
<evidence type="ECO:0000313" key="13">
    <source>
        <dbReference type="EMBL" id="CCD65243.2"/>
    </source>
</evidence>
<dbReference type="SMART" id="SM00665">
    <property type="entry name" value="B561"/>
    <property type="match status" value="1"/>
</dbReference>
<feature type="transmembrane region" description="Helical" evidence="11">
    <location>
        <begin position="209"/>
        <end position="230"/>
    </location>
</feature>
<dbReference type="InterPro" id="IPR006593">
    <property type="entry name" value="Cyt_b561/ferric_Rdtase_TM"/>
</dbReference>
<evidence type="ECO:0000256" key="10">
    <source>
        <dbReference type="ARBA" id="ARBA00023136"/>
    </source>
</evidence>
<dbReference type="PIR" id="T03906">
    <property type="entry name" value="T03906"/>
</dbReference>
<protein>
    <submittedName>
        <fullName evidence="13">Cytochrome b561 domain-containing protein</fullName>
    </submittedName>
</protein>
<dbReference type="PhylomeDB" id="O16272"/>
<dbReference type="FunFam" id="1.20.120.1770:FF:000011">
    <property type="entry name" value="Protein CBG08803"/>
    <property type="match status" value="1"/>
</dbReference>
<evidence type="ECO:0000256" key="7">
    <source>
        <dbReference type="ARBA" id="ARBA00022982"/>
    </source>
</evidence>
<organism evidence="13 14">
    <name type="scientific">Caenorhabditis elegans</name>
    <dbReference type="NCBI Taxonomy" id="6239"/>
    <lineage>
        <taxon>Eukaryota</taxon>
        <taxon>Metazoa</taxon>
        <taxon>Ecdysozoa</taxon>
        <taxon>Nematoda</taxon>
        <taxon>Chromadorea</taxon>
        <taxon>Rhabditida</taxon>
        <taxon>Rhabditina</taxon>
        <taxon>Rhabditomorpha</taxon>
        <taxon>Rhabditoidea</taxon>
        <taxon>Rhabditidae</taxon>
        <taxon>Peloderinae</taxon>
        <taxon>Caenorhabditis</taxon>
    </lineage>
</organism>
<feature type="transmembrane region" description="Helical" evidence="11">
    <location>
        <begin position="7"/>
        <end position="29"/>
    </location>
</feature>
<keyword evidence="3" id="KW-0813">Transport</keyword>
<dbReference type="OrthoDB" id="907479at2759"/>
<dbReference type="AGR" id="WB:WBGene00018209"/>
<name>O16272_CAEEL</name>
<dbReference type="GO" id="GO:0016491">
    <property type="term" value="F:oxidoreductase activity"/>
    <property type="evidence" value="ECO:0000318"/>
    <property type="project" value="GO_Central"/>
</dbReference>
<dbReference type="eggNOG" id="KOG1619">
    <property type="taxonomic scope" value="Eukaryota"/>
</dbReference>
<dbReference type="Proteomes" id="UP000001940">
    <property type="component" value="Chromosome V"/>
</dbReference>
<accession>O16272</accession>
<comment type="cofactor">
    <cofactor evidence="1">
        <name>heme b</name>
        <dbReference type="ChEBI" id="CHEBI:60344"/>
    </cofactor>
</comment>
<keyword evidence="5 11" id="KW-0812">Transmembrane</keyword>
<dbReference type="UCSC" id="F39G3.4">
    <property type="organism name" value="c. elegans"/>
</dbReference>
<evidence type="ECO:0000256" key="8">
    <source>
        <dbReference type="ARBA" id="ARBA00022989"/>
    </source>
</evidence>
<dbReference type="InParanoid" id="O16272"/>
<feature type="transmembrane region" description="Helical" evidence="11">
    <location>
        <begin position="92"/>
        <end position="116"/>
    </location>
</feature>
<dbReference type="WormBase" id="F39G3.4">
    <property type="protein sequence ID" value="CE52860"/>
    <property type="gene ID" value="WBGene00018209"/>
</dbReference>
<feature type="transmembrane region" description="Helical" evidence="11">
    <location>
        <begin position="128"/>
        <end position="149"/>
    </location>
</feature>
<keyword evidence="6" id="KW-0479">Metal-binding</keyword>
<keyword evidence="10 11" id="KW-0472">Membrane</keyword>
<dbReference type="Gene3D" id="1.20.120.1770">
    <property type="match status" value="1"/>
</dbReference>
<dbReference type="GO" id="GO:0016020">
    <property type="term" value="C:membrane"/>
    <property type="evidence" value="ECO:0007669"/>
    <property type="project" value="UniProtKB-SubCell"/>
</dbReference>
<dbReference type="HOGENOM" id="CLU_069712_3_0_1"/>